<dbReference type="InterPro" id="IPR032821">
    <property type="entry name" value="PKS_assoc"/>
</dbReference>
<dbReference type="Proteomes" id="UP000621510">
    <property type="component" value="Unassembled WGS sequence"/>
</dbReference>
<feature type="domain" description="Ketosynthase family 3 (KS3)" evidence="4">
    <location>
        <begin position="1"/>
        <end position="144"/>
    </location>
</feature>
<accession>A0ABS1Q929</accession>
<dbReference type="PANTHER" id="PTHR43775:SF51">
    <property type="entry name" value="INACTIVE PHENOLPHTHIOCEROL SYNTHESIS POLYKETIDE SYNTHASE TYPE I PKS1-RELATED"/>
    <property type="match status" value="1"/>
</dbReference>
<sequence length="251" mass="26079">PSQQRVIRDALTNAQLTPADIDLIEAHGTGTKLGDPIEAQAVLATYGQDRDRPVSLGSLKSNIGHTQAAAGVAGVMKAVLSMRHGVMPKSLHIDEPTPEVDWSAGAVELLAEARDWPDADERPRRAGVSSFGVSGTNAHVILEQAPPAPEPTETAEPVEPSDASGSSGPVGLELAPSGPMPWVLSAQNEAALKDMARQLATVDGSVRDIAHSLISTRAALPHRAVVVGSTREEFATALEQVTGHTPAGGKT</sequence>
<protein>
    <submittedName>
        <fullName evidence="5">Type I polyketide synthase</fullName>
    </submittedName>
</protein>
<dbReference type="InterPro" id="IPR014031">
    <property type="entry name" value="Ketoacyl_synth_C"/>
</dbReference>
<evidence type="ECO:0000313" key="6">
    <source>
        <dbReference type="Proteomes" id="UP000621510"/>
    </source>
</evidence>
<name>A0ABS1Q929_9ACTN</name>
<dbReference type="InterPro" id="IPR016039">
    <property type="entry name" value="Thiolase-like"/>
</dbReference>
<proteinExistence type="predicted"/>
<evidence type="ECO:0000256" key="2">
    <source>
        <dbReference type="ARBA" id="ARBA00023268"/>
    </source>
</evidence>
<dbReference type="Pfam" id="PF02801">
    <property type="entry name" value="Ketoacyl-synt_C"/>
    <property type="match status" value="1"/>
</dbReference>
<dbReference type="InterPro" id="IPR020841">
    <property type="entry name" value="PKS_Beta-ketoAc_synthase_dom"/>
</dbReference>
<dbReference type="CDD" id="cd00833">
    <property type="entry name" value="PKS"/>
    <property type="match status" value="1"/>
</dbReference>
<feature type="region of interest" description="Disordered" evidence="3">
    <location>
        <begin position="147"/>
        <end position="173"/>
    </location>
</feature>
<dbReference type="EMBL" id="JAERRG010000188">
    <property type="protein sequence ID" value="MBL1121176.1"/>
    <property type="molecule type" value="Genomic_DNA"/>
</dbReference>
<dbReference type="SUPFAM" id="SSF53901">
    <property type="entry name" value="Thiolase-like"/>
    <property type="match status" value="1"/>
</dbReference>
<evidence type="ECO:0000256" key="3">
    <source>
        <dbReference type="SAM" id="MobiDB-lite"/>
    </source>
</evidence>
<comment type="caution">
    <text evidence="5">The sequence shown here is derived from an EMBL/GenBank/DDBJ whole genome shotgun (WGS) entry which is preliminary data.</text>
</comment>
<organism evidence="5 6">
    <name type="scientific">Streptomyces endocoffeicus</name>
    <dbReference type="NCBI Taxonomy" id="2898945"/>
    <lineage>
        <taxon>Bacteria</taxon>
        <taxon>Bacillati</taxon>
        <taxon>Actinomycetota</taxon>
        <taxon>Actinomycetes</taxon>
        <taxon>Kitasatosporales</taxon>
        <taxon>Streptomycetaceae</taxon>
        <taxon>Streptomyces</taxon>
    </lineage>
</organism>
<dbReference type="PANTHER" id="PTHR43775">
    <property type="entry name" value="FATTY ACID SYNTHASE"/>
    <property type="match status" value="1"/>
</dbReference>
<feature type="compositionally biased region" description="Low complexity" evidence="3">
    <location>
        <begin position="151"/>
        <end position="160"/>
    </location>
</feature>
<dbReference type="PROSITE" id="PS52004">
    <property type="entry name" value="KS3_2"/>
    <property type="match status" value="1"/>
</dbReference>
<reference evidence="5 6" key="1">
    <citation type="submission" date="2021-01" db="EMBL/GenBank/DDBJ databases">
        <title>WGS of actinomycetes isolated from Thailand.</title>
        <authorList>
            <person name="Thawai C."/>
        </authorList>
    </citation>
    <scope>NUCLEOTIDE SEQUENCE [LARGE SCALE GENOMIC DNA]</scope>
    <source>
        <strain evidence="5 6">CA3R110</strain>
    </source>
</reference>
<evidence type="ECO:0000259" key="4">
    <source>
        <dbReference type="PROSITE" id="PS52004"/>
    </source>
</evidence>
<gene>
    <name evidence="5" type="ORF">JK364_54510</name>
</gene>
<dbReference type="SMART" id="SM00825">
    <property type="entry name" value="PKS_KS"/>
    <property type="match status" value="1"/>
</dbReference>
<keyword evidence="1" id="KW-0808">Transferase</keyword>
<dbReference type="Pfam" id="PF16197">
    <property type="entry name" value="KAsynt_C_assoc"/>
    <property type="match status" value="1"/>
</dbReference>
<dbReference type="InterPro" id="IPR050091">
    <property type="entry name" value="PKS_NRPS_Biosynth_Enz"/>
</dbReference>
<feature type="non-terminal residue" evidence="5">
    <location>
        <position position="1"/>
    </location>
</feature>
<dbReference type="RefSeq" id="WP_201858896.1">
    <property type="nucleotide sequence ID" value="NZ_JAERRG010000188.1"/>
</dbReference>
<feature type="non-terminal residue" evidence="5">
    <location>
        <position position="251"/>
    </location>
</feature>
<evidence type="ECO:0000256" key="1">
    <source>
        <dbReference type="ARBA" id="ARBA00022679"/>
    </source>
</evidence>
<dbReference type="Gene3D" id="3.30.70.3290">
    <property type="match status" value="1"/>
</dbReference>
<dbReference type="Gene3D" id="3.40.47.10">
    <property type="match status" value="1"/>
</dbReference>
<keyword evidence="2" id="KW-0511">Multifunctional enzyme</keyword>
<keyword evidence="6" id="KW-1185">Reference proteome</keyword>
<evidence type="ECO:0000313" key="5">
    <source>
        <dbReference type="EMBL" id="MBL1121176.1"/>
    </source>
</evidence>